<gene>
    <name evidence="2" type="ORF">KUCA_T00001195001</name>
</gene>
<evidence type="ECO:0000313" key="2">
    <source>
        <dbReference type="EMBL" id="CDK25228.1"/>
    </source>
</evidence>
<dbReference type="RefSeq" id="XP_022457240.1">
    <property type="nucleotide sequence ID" value="XM_022605809.1"/>
</dbReference>
<proteinExistence type="predicted"/>
<reference evidence="2" key="1">
    <citation type="submission" date="2013-12" db="EMBL/GenBank/DDBJ databases">
        <authorList>
            <person name="Genoscope - CEA"/>
        </authorList>
    </citation>
    <scope>NUCLEOTIDE SEQUENCE</scope>
    <source>
        <strain evidence="2">CBS 1993</strain>
    </source>
</reference>
<evidence type="ECO:0000256" key="1">
    <source>
        <dbReference type="SAM" id="SignalP"/>
    </source>
</evidence>
<dbReference type="HOGENOM" id="CLU_2171453_0_0_1"/>
<keyword evidence="1" id="KW-0732">Signal</keyword>
<keyword evidence="3" id="KW-1185">Reference proteome</keyword>
<evidence type="ECO:0000313" key="3">
    <source>
        <dbReference type="Proteomes" id="UP000019384"/>
    </source>
</evidence>
<feature type="signal peptide" evidence="1">
    <location>
        <begin position="1"/>
        <end position="19"/>
    </location>
</feature>
<feature type="chain" id="PRO_5004878360" evidence="1">
    <location>
        <begin position="20"/>
        <end position="110"/>
    </location>
</feature>
<dbReference type="AlphaFoldDB" id="W6MHL5"/>
<dbReference type="OrthoDB" id="6428749at2759"/>
<reference evidence="2" key="2">
    <citation type="submission" date="2014-02" db="EMBL/GenBank/DDBJ databases">
        <title>Complete DNA sequence of /Kuraishia capsulata/ illustrates novel genomic features among budding yeasts (/Saccharomycotina/).</title>
        <authorList>
            <person name="Morales L."/>
            <person name="Noel B."/>
            <person name="Porcel B."/>
            <person name="Marcet-Houben M."/>
            <person name="Hullo M-F."/>
            <person name="Sacerdot C."/>
            <person name="Tekaia F."/>
            <person name="Leh-Louis V."/>
            <person name="Despons L."/>
            <person name="Khanna V."/>
            <person name="Aury J-M."/>
            <person name="Barbe V."/>
            <person name="Couloux A."/>
            <person name="Labadie K."/>
            <person name="Pelletier E."/>
            <person name="Souciet J-L."/>
            <person name="Boekhout T."/>
            <person name="Gabaldon T."/>
            <person name="Wincker P."/>
            <person name="Dujon B."/>
        </authorList>
    </citation>
    <scope>NUCLEOTIDE SEQUENCE</scope>
    <source>
        <strain evidence="2">CBS 1993</strain>
    </source>
</reference>
<dbReference type="EMBL" id="HG793125">
    <property type="protein sequence ID" value="CDK25228.1"/>
    <property type="molecule type" value="Genomic_DNA"/>
</dbReference>
<dbReference type="GeneID" id="34518628"/>
<name>W6MHL5_9ASCO</name>
<dbReference type="PANTHER" id="PTHR46072:SF5">
    <property type="entry name" value="GENERAL AMIDASE-C"/>
    <property type="match status" value="1"/>
</dbReference>
<dbReference type="Proteomes" id="UP000019384">
    <property type="component" value="Unassembled WGS sequence"/>
</dbReference>
<dbReference type="PANTHER" id="PTHR46072">
    <property type="entry name" value="AMIDASE-RELATED-RELATED"/>
    <property type="match status" value="1"/>
</dbReference>
<protein>
    <submittedName>
        <fullName evidence="2">Uncharacterized protein</fullName>
    </submittedName>
</protein>
<dbReference type="STRING" id="1382522.W6MHL5"/>
<accession>W6MHL5</accession>
<organism evidence="2 3">
    <name type="scientific">Kuraishia capsulata CBS 1993</name>
    <dbReference type="NCBI Taxonomy" id="1382522"/>
    <lineage>
        <taxon>Eukaryota</taxon>
        <taxon>Fungi</taxon>
        <taxon>Dikarya</taxon>
        <taxon>Ascomycota</taxon>
        <taxon>Saccharomycotina</taxon>
        <taxon>Pichiomycetes</taxon>
        <taxon>Pichiales</taxon>
        <taxon>Pichiaceae</taxon>
        <taxon>Kuraishia</taxon>
    </lineage>
</organism>
<sequence>MSFLYQLVVILSAIVNFFSRTKWQEKAEHKKTRVRSLIPKEWILNPEFFPRDKDACVVDIPEKCGILSRKELDITENCNAKDLAAKISTGSLTALEVTTAFAKEQQLQLN</sequence>